<proteinExistence type="inferred from homology"/>
<evidence type="ECO:0000256" key="1">
    <source>
        <dbReference type="ARBA" id="ARBA00022490"/>
    </source>
</evidence>
<dbReference type="PRINTS" id="PR01652">
    <property type="entry name" value="SHAPEPROTEIN"/>
</dbReference>
<reference evidence="7 8" key="1">
    <citation type="submission" date="2017-04" db="EMBL/GenBank/DDBJ databases">
        <title>Monoglobus pectinilyticus 14 draft genome.</title>
        <authorList>
            <person name="Kim C."/>
            <person name="Rosendale D.I."/>
            <person name="Kelly W.J."/>
            <person name="Tannock G.W."/>
            <person name="Patchett M.L."/>
            <person name="Jordens J.Z."/>
        </authorList>
    </citation>
    <scope>NUCLEOTIDE SEQUENCE [LARGE SCALE GENOMIC DNA]</scope>
    <source>
        <strain evidence="7 8">14</strain>
    </source>
</reference>
<dbReference type="NCBIfam" id="TIGR00904">
    <property type="entry name" value="mreB"/>
    <property type="match status" value="1"/>
</dbReference>
<comment type="caution">
    <text evidence="6">Lacks conserved residue(s) required for the propagation of feature annotation.</text>
</comment>
<dbReference type="SUPFAM" id="SSF53067">
    <property type="entry name" value="Actin-like ATPase domain"/>
    <property type="match status" value="2"/>
</dbReference>
<evidence type="ECO:0000313" key="8">
    <source>
        <dbReference type="Proteomes" id="UP000235589"/>
    </source>
</evidence>
<keyword evidence="3 6" id="KW-0067">ATP-binding</keyword>
<dbReference type="GO" id="GO:0006508">
    <property type="term" value="P:proteolysis"/>
    <property type="evidence" value="ECO:0007669"/>
    <property type="project" value="InterPro"/>
</dbReference>
<evidence type="ECO:0000313" key="7">
    <source>
        <dbReference type="EMBL" id="AUO19173.1"/>
    </source>
</evidence>
<dbReference type="OrthoDB" id="9768127at2"/>
<dbReference type="NCBIfam" id="NF010539">
    <property type="entry name" value="PRK13927.1"/>
    <property type="match status" value="1"/>
</dbReference>
<feature type="binding site" evidence="6">
    <location>
        <begin position="159"/>
        <end position="161"/>
    </location>
    <ligand>
        <name>ATP</name>
        <dbReference type="ChEBI" id="CHEBI:30616"/>
    </ligand>
</feature>
<evidence type="ECO:0000256" key="3">
    <source>
        <dbReference type="ARBA" id="ARBA00022840"/>
    </source>
</evidence>
<dbReference type="GO" id="GO:0005524">
    <property type="term" value="F:ATP binding"/>
    <property type="evidence" value="ECO:0007669"/>
    <property type="project" value="UniProtKB-KW"/>
</dbReference>
<accession>A0A2K9P1N3</accession>
<keyword evidence="4 6" id="KW-0133">Cell shape</keyword>
<comment type="function">
    <text evidence="6">Forms membrane-associated dynamic filaments that are essential for cell shape determination. Acts by regulating cell wall synthesis and cell elongation, and thus cell shape. A feedback loop between cell geometry and MreB localization may maintain elongated cell shape by targeting cell wall growth to regions of negative cell wall curvature.</text>
</comment>
<organism evidence="7 8">
    <name type="scientific">Monoglobus pectinilyticus</name>
    <dbReference type="NCBI Taxonomy" id="1981510"/>
    <lineage>
        <taxon>Bacteria</taxon>
        <taxon>Bacillati</taxon>
        <taxon>Bacillota</taxon>
        <taxon>Clostridia</taxon>
        <taxon>Monoglobales</taxon>
        <taxon>Monoglobaceae</taxon>
        <taxon>Monoglobus</taxon>
    </lineage>
</organism>
<evidence type="ECO:0000256" key="6">
    <source>
        <dbReference type="HAMAP-Rule" id="MF_02207"/>
    </source>
</evidence>
<keyword evidence="8" id="KW-1185">Reference proteome</keyword>
<dbReference type="InterPro" id="IPR056546">
    <property type="entry name" value="MreB_MamK-like"/>
</dbReference>
<sequence>MFGQDIGIDLGTSTVLVYVKGRGIIDREPCVVAVDSGTDRIIAVGAEAQKMLGRTPGNIIAVKPLKDGVISDYSTAERMLKHFVQKSSGHSFIGAFIKPRMVVSVPSNITEVEERAVIDAGIQAGAGRVSLVEEPLAAALGVGINVEEAKGNVVVDIGGGTCDIAVISLGGIVISSSIKTAGDSFDDAIIRYIRKKYNVLIGERTAEQLKIKIGCVYKRDKLLAMEARGRSLVSGLPKTIQVSSDEILDALKESAGAIVDAIRTLLEKTPPELIGDICRNGIVLTGGCSKIYGITNLIWRELNMKAKVADDPETCVVTGLGKAMDHPELLKRK</sequence>
<comment type="subcellular location">
    <subcellularLocation>
        <location evidence="6">Cytoplasm</location>
    </subcellularLocation>
    <text evidence="6">Membrane-associated.</text>
</comment>
<dbReference type="AlphaFoldDB" id="A0A2K9P1N3"/>
<keyword evidence="1 6" id="KW-0963">Cytoplasm</keyword>
<comment type="similarity">
    <text evidence="5 6">Belongs to the FtsA/MreB family.</text>
</comment>
<dbReference type="Proteomes" id="UP000235589">
    <property type="component" value="Chromosome"/>
</dbReference>
<dbReference type="PANTHER" id="PTHR42749:SF1">
    <property type="entry name" value="CELL SHAPE-DETERMINING PROTEIN MREB"/>
    <property type="match status" value="1"/>
</dbReference>
<dbReference type="InterPro" id="IPR004753">
    <property type="entry name" value="MreB"/>
</dbReference>
<dbReference type="KEGG" id="mpec:B9O19_01004"/>
<dbReference type="InterPro" id="IPR043129">
    <property type="entry name" value="ATPase_NBD"/>
</dbReference>
<dbReference type="HAMAP" id="MF_02207">
    <property type="entry name" value="MreB"/>
    <property type="match status" value="1"/>
</dbReference>
<comment type="subunit">
    <text evidence="6">Forms polymers.</text>
</comment>
<feature type="binding site" evidence="6">
    <location>
        <begin position="207"/>
        <end position="210"/>
    </location>
    <ligand>
        <name>ATP</name>
        <dbReference type="ChEBI" id="CHEBI:30616"/>
    </ligand>
</feature>
<dbReference type="GO" id="GO:0000902">
    <property type="term" value="P:cell morphogenesis"/>
    <property type="evidence" value="ECO:0007669"/>
    <property type="project" value="InterPro"/>
</dbReference>
<dbReference type="GO" id="GO:0008360">
    <property type="term" value="P:regulation of cell shape"/>
    <property type="evidence" value="ECO:0007669"/>
    <property type="project" value="UniProtKB-UniRule"/>
</dbReference>
<dbReference type="Gene3D" id="3.30.420.40">
    <property type="match status" value="3"/>
</dbReference>
<name>A0A2K9P1N3_9FIRM</name>
<dbReference type="Pfam" id="PF06723">
    <property type="entry name" value="MreB_Mbl"/>
    <property type="match status" value="1"/>
</dbReference>
<dbReference type="PANTHER" id="PTHR42749">
    <property type="entry name" value="CELL SHAPE-DETERMINING PROTEIN MREB"/>
    <property type="match status" value="1"/>
</dbReference>
<evidence type="ECO:0000256" key="5">
    <source>
        <dbReference type="ARBA" id="ARBA00023458"/>
    </source>
</evidence>
<evidence type="ECO:0000256" key="2">
    <source>
        <dbReference type="ARBA" id="ARBA00022741"/>
    </source>
</evidence>
<keyword evidence="2 6" id="KW-0547">Nucleotide-binding</keyword>
<dbReference type="CDD" id="cd10225">
    <property type="entry name" value="ASKHA_NBD_MreB-like"/>
    <property type="match status" value="1"/>
</dbReference>
<gene>
    <name evidence="6" type="primary">mreB</name>
    <name evidence="7" type="ORF">B9O19_01004</name>
</gene>
<dbReference type="InterPro" id="IPR001969">
    <property type="entry name" value="Aspartic_peptidase_AS"/>
</dbReference>
<dbReference type="GO" id="GO:0004190">
    <property type="term" value="F:aspartic-type endopeptidase activity"/>
    <property type="evidence" value="ECO:0007669"/>
    <property type="project" value="InterPro"/>
</dbReference>
<evidence type="ECO:0000256" key="4">
    <source>
        <dbReference type="ARBA" id="ARBA00022960"/>
    </source>
</evidence>
<protein>
    <recommendedName>
        <fullName evidence="6">Cell shape-determining protein MreB</fullName>
    </recommendedName>
</protein>
<dbReference type="PROSITE" id="PS00141">
    <property type="entry name" value="ASP_PROTEASE"/>
    <property type="match status" value="1"/>
</dbReference>
<dbReference type="EMBL" id="CP020991">
    <property type="protein sequence ID" value="AUO19173.1"/>
    <property type="molecule type" value="Genomic_DNA"/>
</dbReference>
<dbReference type="GO" id="GO:0005737">
    <property type="term" value="C:cytoplasm"/>
    <property type="evidence" value="ECO:0007669"/>
    <property type="project" value="UniProtKB-SubCell"/>
</dbReference>